<dbReference type="SUPFAM" id="SSF46785">
    <property type="entry name" value="Winged helix' DNA-binding domain"/>
    <property type="match status" value="1"/>
</dbReference>
<evidence type="ECO:0000313" key="6">
    <source>
        <dbReference type="EMBL" id="KAF1832525.1"/>
    </source>
</evidence>
<reference evidence="6" key="1">
    <citation type="submission" date="2020-01" db="EMBL/GenBank/DDBJ databases">
        <authorList>
            <consortium name="DOE Joint Genome Institute"/>
            <person name="Haridas S."/>
            <person name="Albert R."/>
            <person name="Binder M."/>
            <person name="Bloem J."/>
            <person name="Labutti K."/>
            <person name="Salamov A."/>
            <person name="Andreopoulos B."/>
            <person name="Baker S.E."/>
            <person name="Barry K."/>
            <person name="Bills G."/>
            <person name="Bluhm B.H."/>
            <person name="Cannon C."/>
            <person name="Castanera R."/>
            <person name="Culley D.E."/>
            <person name="Daum C."/>
            <person name="Ezra D."/>
            <person name="Gonzalez J.B."/>
            <person name="Henrissat B."/>
            <person name="Kuo A."/>
            <person name="Liang C."/>
            <person name="Lipzen A."/>
            <person name="Lutzoni F."/>
            <person name="Magnuson J."/>
            <person name="Mondo S."/>
            <person name="Nolan M."/>
            <person name="Ohm R."/>
            <person name="Pangilinan J."/>
            <person name="Park H.-J."/>
            <person name="Ramirez L."/>
            <person name="Alfaro M."/>
            <person name="Sun H."/>
            <person name="Tritt A."/>
            <person name="Yoshinaga Y."/>
            <person name="Zwiers L.-H."/>
            <person name="Turgeon B.G."/>
            <person name="Goodwin S.B."/>
            <person name="Spatafora J.W."/>
            <person name="Crous P.W."/>
            <person name="Grigoriev I.V."/>
        </authorList>
    </citation>
    <scope>NUCLEOTIDE SEQUENCE</scope>
    <source>
        <strain evidence="6">P77</strain>
    </source>
</reference>
<dbReference type="OrthoDB" id="1535081at2759"/>
<gene>
    <name evidence="6" type="ORF">BDW02DRAFT_421758</name>
</gene>
<dbReference type="InterPro" id="IPR001077">
    <property type="entry name" value="COMT_C"/>
</dbReference>
<dbReference type="AlphaFoldDB" id="A0A6A5K4B8"/>
<dbReference type="Gene3D" id="3.40.50.150">
    <property type="entry name" value="Vaccinia Virus protein VP39"/>
    <property type="match status" value="1"/>
</dbReference>
<dbReference type="GO" id="GO:0008171">
    <property type="term" value="F:O-methyltransferase activity"/>
    <property type="evidence" value="ECO:0007669"/>
    <property type="project" value="InterPro"/>
</dbReference>
<evidence type="ECO:0000256" key="4">
    <source>
        <dbReference type="PIRSR" id="PIRSR005739-1"/>
    </source>
</evidence>
<dbReference type="PROSITE" id="PS51683">
    <property type="entry name" value="SAM_OMT_II"/>
    <property type="match status" value="1"/>
</dbReference>
<dbReference type="PANTHER" id="PTHR43712:SF8">
    <property type="entry name" value="O-METHYLTRANSFERASE AF390-400"/>
    <property type="match status" value="1"/>
</dbReference>
<organism evidence="6 7">
    <name type="scientific">Decorospora gaudefroyi</name>
    <dbReference type="NCBI Taxonomy" id="184978"/>
    <lineage>
        <taxon>Eukaryota</taxon>
        <taxon>Fungi</taxon>
        <taxon>Dikarya</taxon>
        <taxon>Ascomycota</taxon>
        <taxon>Pezizomycotina</taxon>
        <taxon>Dothideomycetes</taxon>
        <taxon>Pleosporomycetidae</taxon>
        <taxon>Pleosporales</taxon>
        <taxon>Pleosporineae</taxon>
        <taxon>Pleosporaceae</taxon>
        <taxon>Decorospora</taxon>
    </lineage>
</organism>
<evidence type="ECO:0000256" key="3">
    <source>
        <dbReference type="ARBA" id="ARBA00022691"/>
    </source>
</evidence>
<keyword evidence="2 6" id="KW-0808">Transferase</keyword>
<keyword evidence="1 6" id="KW-0489">Methyltransferase</keyword>
<dbReference type="PIRSF" id="PIRSF005739">
    <property type="entry name" value="O-mtase"/>
    <property type="match status" value="1"/>
</dbReference>
<keyword evidence="7" id="KW-1185">Reference proteome</keyword>
<dbReference type="InterPro" id="IPR029063">
    <property type="entry name" value="SAM-dependent_MTases_sf"/>
</dbReference>
<dbReference type="PANTHER" id="PTHR43712">
    <property type="entry name" value="PUTATIVE (AFU_ORTHOLOGUE AFUA_4G14580)-RELATED"/>
    <property type="match status" value="1"/>
</dbReference>
<dbReference type="Gene3D" id="1.10.10.10">
    <property type="entry name" value="Winged helix-like DNA-binding domain superfamily/Winged helix DNA-binding domain"/>
    <property type="match status" value="1"/>
</dbReference>
<dbReference type="Pfam" id="PF00891">
    <property type="entry name" value="Methyltransf_2"/>
    <property type="match status" value="1"/>
</dbReference>
<evidence type="ECO:0000259" key="5">
    <source>
        <dbReference type="Pfam" id="PF00891"/>
    </source>
</evidence>
<dbReference type="GO" id="GO:0032259">
    <property type="term" value="P:methylation"/>
    <property type="evidence" value="ECO:0007669"/>
    <property type="project" value="UniProtKB-KW"/>
</dbReference>
<evidence type="ECO:0000256" key="1">
    <source>
        <dbReference type="ARBA" id="ARBA00022603"/>
    </source>
</evidence>
<name>A0A6A5K4B8_9PLEO</name>
<dbReference type="SUPFAM" id="SSF53335">
    <property type="entry name" value="S-adenosyl-L-methionine-dependent methyltransferases"/>
    <property type="match status" value="1"/>
</dbReference>
<evidence type="ECO:0000313" key="7">
    <source>
        <dbReference type="Proteomes" id="UP000800040"/>
    </source>
</evidence>
<dbReference type="InterPro" id="IPR036388">
    <property type="entry name" value="WH-like_DNA-bd_sf"/>
</dbReference>
<dbReference type="EMBL" id="ML975336">
    <property type="protein sequence ID" value="KAF1832525.1"/>
    <property type="molecule type" value="Genomic_DNA"/>
</dbReference>
<accession>A0A6A5K4B8</accession>
<feature type="active site" description="Proton acceptor" evidence="4">
    <location>
        <position position="310"/>
    </location>
</feature>
<evidence type="ECO:0000256" key="2">
    <source>
        <dbReference type="ARBA" id="ARBA00022679"/>
    </source>
</evidence>
<sequence length="402" mass="45003">MASFRETISKLDSIQPTQFSTVAERFEAKEAARHLLARLETPFELSWRLTFENPCVVAGIQTAIDLGIWKKWTEADKEKPGAAVNLQQLLKWADKDVEPNLLRRLTRILAALDVLEETDEDTWKPTPYSLSLGDTASHADQVIQCGTDHIMPCGLNLPRFLKKYNYREPIDLTKYDNYRDMTGGADFFTACKADPEGLGTSFIGFMAGIANYKMAWTDVYDTNRIVDGADLEPGKPLFVDIGGGHGLDASRLLKKHPNLPADVVVLQDTPEVVALPIESLDSRIVRQGHDFFTPQPQLHSRAYFFHAVPHDWPDADCVRMFSQIKAAFKPGYSKLLIYEIVLPNKGATTIQTTIDMLLMEVTSGMERTEEHWGRLLGEAGFKIVGVSRHPRAVESVIEADLA</sequence>
<protein>
    <submittedName>
        <fullName evidence="6">S-adenosyl-L-methionine-dependent methyltransferase</fullName>
    </submittedName>
</protein>
<dbReference type="InterPro" id="IPR016461">
    <property type="entry name" value="COMT-like"/>
</dbReference>
<keyword evidence="3" id="KW-0949">S-adenosyl-L-methionine</keyword>
<proteinExistence type="predicted"/>
<feature type="domain" description="O-methyltransferase C-terminal" evidence="5">
    <location>
        <begin position="224"/>
        <end position="382"/>
    </location>
</feature>
<dbReference type="InterPro" id="IPR036390">
    <property type="entry name" value="WH_DNA-bd_sf"/>
</dbReference>
<dbReference type="Proteomes" id="UP000800040">
    <property type="component" value="Unassembled WGS sequence"/>
</dbReference>